<dbReference type="InterPro" id="IPR002579">
    <property type="entry name" value="Met_Sox_Rdtase_MsrB_dom"/>
</dbReference>
<evidence type="ECO:0000313" key="7">
    <source>
        <dbReference type="EMBL" id="KAF0739414.1"/>
    </source>
</evidence>
<dbReference type="PANTHER" id="PTHR46081:SF8">
    <property type="entry name" value="PEPTIDE METHIONINE SULFOXIDE REDUCTASE 2"/>
    <property type="match status" value="1"/>
</dbReference>
<evidence type="ECO:0000256" key="4">
    <source>
        <dbReference type="ARBA" id="ARBA00023002"/>
    </source>
</evidence>
<dbReference type="EMBL" id="VJMJ01000064">
    <property type="protein sequence ID" value="KAF0739414.1"/>
    <property type="molecule type" value="Genomic_DNA"/>
</dbReference>
<keyword evidence="3 5" id="KW-0862">Zinc</keyword>
<keyword evidence="8" id="KW-1185">Reference proteome</keyword>
<evidence type="ECO:0000256" key="2">
    <source>
        <dbReference type="ARBA" id="ARBA00022723"/>
    </source>
</evidence>
<protein>
    <recommendedName>
        <fullName evidence="5">Peptide-methionine (R)-S-oxide reductase</fullName>
        <ecNumber evidence="5">1.8.4.12</ecNumber>
    </recommendedName>
</protein>
<dbReference type="InterPro" id="IPR011057">
    <property type="entry name" value="Mss4-like_sf"/>
</dbReference>
<dbReference type="GO" id="GO:0030091">
    <property type="term" value="P:protein repair"/>
    <property type="evidence" value="ECO:0007669"/>
    <property type="project" value="InterPro"/>
</dbReference>
<dbReference type="GO" id="GO:0006979">
    <property type="term" value="P:response to oxidative stress"/>
    <property type="evidence" value="ECO:0007669"/>
    <property type="project" value="InterPro"/>
</dbReference>
<dbReference type="Pfam" id="PF01641">
    <property type="entry name" value="SelR"/>
    <property type="match status" value="1"/>
</dbReference>
<reference evidence="7 8" key="1">
    <citation type="submission" date="2019-07" db="EMBL/GenBank/DDBJ databases">
        <title>Genomics analysis of Aphanomyces spp. identifies a new class of oomycete effector associated with host adaptation.</title>
        <authorList>
            <person name="Gaulin E."/>
        </authorList>
    </citation>
    <scope>NUCLEOTIDE SEQUENCE [LARGE SCALE GENOMIC DNA]</scope>
    <source>
        <strain evidence="7 8">ATCC 201684</strain>
    </source>
</reference>
<sequence>MSWAARGAIQPPTCVVPTASRLHSTKSEFPVTLSTEDWRKKLTPARFRILRLKETEYPGTGVYDKHNEKGVYVCGGCGAPLYTSAHKFDSGCGWPAFFDAVPDAVKEVPDADGHRTEIVCSKCGGHLGHVFRNEGFPTPTDTRHCVNSLSLDFKSE</sequence>
<proteinExistence type="inferred from homology"/>
<dbReference type="VEuPathDB" id="FungiDB:AeMF1_016861"/>
<dbReference type="GO" id="GO:0033743">
    <property type="term" value="F:peptide-methionine (R)-S-oxide reductase activity"/>
    <property type="evidence" value="ECO:0007669"/>
    <property type="project" value="UniProtKB-EC"/>
</dbReference>
<evidence type="ECO:0000313" key="8">
    <source>
        <dbReference type="Proteomes" id="UP000481153"/>
    </source>
</evidence>
<comment type="cofactor">
    <cofactor evidence="5">
        <name>Zn(2+)</name>
        <dbReference type="ChEBI" id="CHEBI:29105"/>
    </cofactor>
    <text evidence="5">Binds 1 zinc ion per subunit.</text>
</comment>
<dbReference type="PANTHER" id="PTHR46081">
    <property type="entry name" value="PEPTIDE METHIONINE SULFOXIDE REDUCTASE 2"/>
    <property type="match status" value="1"/>
</dbReference>
<dbReference type="GO" id="GO:0046872">
    <property type="term" value="F:metal ion binding"/>
    <property type="evidence" value="ECO:0007669"/>
    <property type="project" value="UniProtKB-KW"/>
</dbReference>
<dbReference type="InterPro" id="IPR028427">
    <property type="entry name" value="Met_Sox_Rdtase_MsrB"/>
</dbReference>
<dbReference type="PROSITE" id="PS51790">
    <property type="entry name" value="MSRB"/>
    <property type="match status" value="1"/>
</dbReference>
<evidence type="ECO:0000256" key="3">
    <source>
        <dbReference type="ARBA" id="ARBA00022833"/>
    </source>
</evidence>
<comment type="similarity">
    <text evidence="1 5">Belongs to the MsrB Met sulfoxide reductase family.</text>
</comment>
<dbReference type="Proteomes" id="UP000481153">
    <property type="component" value="Unassembled WGS sequence"/>
</dbReference>
<evidence type="ECO:0000259" key="6">
    <source>
        <dbReference type="PROSITE" id="PS51790"/>
    </source>
</evidence>
<name>A0A6G0XGI4_9STRA</name>
<dbReference type="EC" id="1.8.4.12" evidence="5"/>
<dbReference type="SUPFAM" id="SSF51316">
    <property type="entry name" value="Mss4-like"/>
    <property type="match status" value="1"/>
</dbReference>
<gene>
    <name evidence="7" type="ORF">Ae201684_004982</name>
</gene>
<comment type="caution">
    <text evidence="7">The sequence shown here is derived from an EMBL/GenBank/DDBJ whole genome shotgun (WGS) entry which is preliminary data.</text>
</comment>
<accession>A0A6G0XGI4</accession>
<dbReference type="Gene3D" id="2.170.150.20">
    <property type="entry name" value="Peptide methionine sulfoxide reductase"/>
    <property type="match status" value="1"/>
</dbReference>
<feature type="domain" description="MsrB" evidence="6">
    <location>
        <begin position="35"/>
        <end position="156"/>
    </location>
</feature>
<dbReference type="NCBIfam" id="TIGR00357">
    <property type="entry name" value="peptide-methionine (R)-S-oxide reductase MsrB"/>
    <property type="match status" value="1"/>
</dbReference>
<comment type="catalytic activity">
    <reaction evidence="5">
        <text>L-methionyl-[protein] + [thioredoxin]-disulfide + H2O = L-methionyl-(R)-S-oxide-[protein] + [thioredoxin]-dithiol</text>
        <dbReference type="Rhea" id="RHEA:24164"/>
        <dbReference type="Rhea" id="RHEA-COMP:10698"/>
        <dbReference type="Rhea" id="RHEA-COMP:10700"/>
        <dbReference type="Rhea" id="RHEA-COMP:12313"/>
        <dbReference type="Rhea" id="RHEA-COMP:12314"/>
        <dbReference type="ChEBI" id="CHEBI:15377"/>
        <dbReference type="ChEBI" id="CHEBI:16044"/>
        <dbReference type="ChEBI" id="CHEBI:29950"/>
        <dbReference type="ChEBI" id="CHEBI:45764"/>
        <dbReference type="ChEBI" id="CHEBI:50058"/>
        <dbReference type="EC" id="1.8.4.12"/>
    </reaction>
</comment>
<evidence type="ECO:0000256" key="5">
    <source>
        <dbReference type="RuleBase" id="RU365044"/>
    </source>
</evidence>
<evidence type="ECO:0000256" key="1">
    <source>
        <dbReference type="ARBA" id="ARBA00007174"/>
    </source>
</evidence>
<dbReference type="AlphaFoldDB" id="A0A6G0XGI4"/>
<organism evidence="7 8">
    <name type="scientific">Aphanomyces euteiches</name>
    <dbReference type="NCBI Taxonomy" id="100861"/>
    <lineage>
        <taxon>Eukaryota</taxon>
        <taxon>Sar</taxon>
        <taxon>Stramenopiles</taxon>
        <taxon>Oomycota</taxon>
        <taxon>Saprolegniomycetes</taxon>
        <taxon>Saprolegniales</taxon>
        <taxon>Verrucalvaceae</taxon>
        <taxon>Aphanomyces</taxon>
    </lineage>
</organism>
<keyword evidence="2 5" id="KW-0479">Metal-binding</keyword>
<keyword evidence="4 5" id="KW-0560">Oxidoreductase</keyword>